<proteinExistence type="inferred from homology"/>
<keyword evidence="7" id="KW-1185">Reference proteome</keyword>
<dbReference type="OrthoDB" id="9800595at2"/>
<keyword evidence="4" id="KW-0067">ATP-binding</keyword>
<dbReference type="GO" id="GO:0005524">
    <property type="term" value="F:ATP binding"/>
    <property type="evidence" value="ECO:0007669"/>
    <property type="project" value="UniProtKB-KW"/>
</dbReference>
<dbReference type="GO" id="GO:0004340">
    <property type="term" value="F:glucokinase activity"/>
    <property type="evidence" value="ECO:0007669"/>
    <property type="project" value="InterPro"/>
</dbReference>
<dbReference type="GO" id="GO:0005829">
    <property type="term" value="C:cytosol"/>
    <property type="evidence" value="ECO:0007669"/>
    <property type="project" value="TreeGrafter"/>
</dbReference>
<keyword evidence="1" id="KW-0808">Transferase</keyword>
<evidence type="ECO:0000313" key="6">
    <source>
        <dbReference type="EMBL" id="RUL65887.1"/>
    </source>
</evidence>
<reference evidence="6 7" key="1">
    <citation type="submission" date="2018-12" db="EMBL/GenBank/DDBJ databases">
        <title>Dyella dinghuensis sp. nov. DHOA06 and Dyella choica sp. nov. 4M-K27, isolated from forest soil.</title>
        <authorList>
            <person name="Qiu L.-H."/>
            <person name="Gao Z.-H."/>
        </authorList>
    </citation>
    <scope>NUCLEOTIDE SEQUENCE [LARGE SCALE GENOMIC DNA]</scope>
    <source>
        <strain evidence="6 7">DHOA06</strain>
    </source>
</reference>
<evidence type="ECO:0000313" key="7">
    <source>
        <dbReference type="Proteomes" id="UP000267077"/>
    </source>
</evidence>
<dbReference type="Pfam" id="PF02685">
    <property type="entry name" value="Glucokinase"/>
    <property type="match status" value="1"/>
</dbReference>
<organism evidence="6 7">
    <name type="scientific">Dyella dinghuensis</name>
    <dbReference type="NCBI Taxonomy" id="1920169"/>
    <lineage>
        <taxon>Bacteria</taxon>
        <taxon>Pseudomonadati</taxon>
        <taxon>Pseudomonadota</taxon>
        <taxon>Gammaproteobacteria</taxon>
        <taxon>Lysobacterales</taxon>
        <taxon>Rhodanobacteraceae</taxon>
        <taxon>Dyella</taxon>
    </lineage>
</organism>
<dbReference type="InterPro" id="IPR003836">
    <property type="entry name" value="Glucokinase"/>
</dbReference>
<protein>
    <submittedName>
        <fullName evidence="6">ROK family protein</fullName>
    </submittedName>
</protein>
<dbReference type="Gene3D" id="3.30.420.40">
    <property type="match status" value="1"/>
</dbReference>
<dbReference type="NCBIfam" id="NF009073">
    <property type="entry name" value="PRK12408.1"/>
    <property type="match status" value="1"/>
</dbReference>
<accession>A0A3S0QYE9</accession>
<dbReference type="SUPFAM" id="SSF53067">
    <property type="entry name" value="Actin-like ATPase domain"/>
    <property type="match status" value="1"/>
</dbReference>
<keyword evidence="3" id="KW-0418">Kinase</keyword>
<sequence length="375" mass="40229">MTEMTMSPSVDVSTDAHANLAMAQTYVPVNPGDLAFLAADVGGTHARLGLIATAAKGGRPQILAYRTYRCSDHPHLEDIVRCFCEELDVQPRKLVLACAGYMHAGSVINKNLAWRVMPQAMKEALGLDSVTFLNDLEALAYAVGHVASHHATMLKAPMVSAPENGPIVVVGPGTGLGAAVWFPGAPSRVMTTEAGHTQLAARVGIEQQVLAQLAQADTHVCYETVLSGPGLHRLYTALCAIRDRYPSLGEPAAITSAALAGNDDVAREALTLFCGWLASFSADLAMLYGATGGIYLAGGFLSSMVDFMRQSSFVERFLDKGVMRPFLQKVPIRVMDHDRHGVIGAASWHLDHCVDVGAMRESEREVRSLGLNFER</sequence>
<dbReference type="AlphaFoldDB" id="A0A3S0QYE9"/>
<dbReference type="EMBL" id="RYZR01000003">
    <property type="protein sequence ID" value="RUL65887.1"/>
    <property type="molecule type" value="Genomic_DNA"/>
</dbReference>
<dbReference type="PANTHER" id="PTHR47690">
    <property type="entry name" value="GLUCOKINASE"/>
    <property type="match status" value="1"/>
</dbReference>
<dbReference type="RefSeq" id="WP_126672519.1">
    <property type="nucleotide sequence ID" value="NZ_RYZR01000003.1"/>
</dbReference>
<dbReference type="GO" id="GO:0006096">
    <property type="term" value="P:glycolytic process"/>
    <property type="evidence" value="ECO:0007669"/>
    <property type="project" value="InterPro"/>
</dbReference>
<comment type="caution">
    <text evidence="6">The sequence shown here is derived from an EMBL/GenBank/DDBJ whole genome shotgun (WGS) entry which is preliminary data.</text>
</comment>
<evidence type="ECO:0000256" key="5">
    <source>
        <dbReference type="RuleBase" id="RU004046"/>
    </source>
</evidence>
<dbReference type="InterPro" id="IPR050201">
    <property type="entry name" value="Bacterial_glucokinase"/>
</dbReference>
<dbReference type="Proteomes" id="UP000267077">
    <property type="component" value="Unassembled WGS sequence"/>
</dbReference>
<dbReference type="GO" id="GO:0005536">
    <property type="term" value="F:D-glucose binding"/>
    <property type="evidence" value="ECO:0007669"/>
    <property type="project" value="InterPro"/>
</dbReference>
<evidence type="ECO:0000256" key="4">
    <source>
        <dbReference type="ARBA" id="ARBA00022840"/>
    </source>
</evidence>
<evidence type="ECO:0000256" key="1">
    <source>
        <dbReference type="ARBA" id="ARBA00022679"/>
    </source>
</evidence>
<keyword evidence="2" id="KW-0547">Nucleotide-binding</keyword>
<name>A0A3S0QYE9_9GAMM</name>
<dbReference type="Gene3D" id="3.40.367.20">
    <property type="match status" value="1"/>
</dbReference>
<dbReference type="CDD" id="cd24008">
    <property type="entry name" value="ASKHA_NBD_GLK"/>
    <property type="match status" value="1"/>
</dbReference>
<evidence type="ECO:0000256" key="3">
    <source>
        <dbReference type="ARBA" id="ARBA00022777"/>
    </source>
</evidence>
<evidence type="ECO:0000256" key="2">
    <source>
        <dbReference type="ARBA" id="ARBA00022741"/>
    </source>
</evidence>
<comment type="similarity">
    <text evidence="5">Belongs to the bacterial glucokinase family.</text>
</comment>
<dbReference type="PANTHER" id="PTHR47690:SF1">
    <property type="entry name" value="GLUCOKINASE"/>
    <property type="match status" value="1"/>
</dbReference>
<gene>
    <name evidence="6" type="ORF">EKH79_04040</name>
</gene>
<dbReference type="InterPro" id="IPR043129">
    <property type="entry name" value="ATPase_NBD"/>
</dbReference>